<dbReference type="Proteomes" id="UP000002675">
    <property type="component" value="Chromosome II"/>
</dbReference>
<feature type="region of interest" description="Disordered" evidence="1">
    <location>
        <begin position="1"/>
        <end position="20"/>
    </location>
</feature>
<evidence type="ECO:0000313" key="3">
    <source>
        <dbReference type="Proteomes" id="UP000002675"/>
    </source>
</evidence>
<gene>
    <name evidence="2" type="ordered locus">VVA0858</name>
</gene>
<reference evidence="2 3" key="1">
    <citation type="journal article" date="2003" name="Genome Res.">
        <title>Comparative genome analysis of Vibrio vulnificus, a marine pathogen.</title>
        <authorList>
            <person name="Chen C.Y."/>
            <person name="Wu K.M."/>
            <person name="Chang Y.C."/>
            <person name="Chang C.H."/>
            <person name="Tsai H.C."/>
            <person name="Liao T.L."/>
            <person name="Liu Y.M."/>
            <person name="Chen H.J."/>
            <person name="Shen A.B."/>
            <person name="Li J.C."/>
            <person name="Su T.L."/>
            <person name="Shao C.P."/>
            <person name="Lee C.T."/>
            <person name="Hor L.I."/>
            <person name="Tsai S.F."/>
        </authorList>
    </citation>
    <scope>NUCLEOTIDE SEQUENCE [LARGE SCALE GENOMIC DNA]</scope>
    <source>
        <strain evidence="2 3">YJ016</strain>
    </source>
</reference>
<evidence type="ECO:0000313" key="2">
    <source>
        <dbReference type="EMBL" id="BAC96884.1"/>
    </source>
</evidence>
<dbReference type="AlphaFoldDB" id="Q7ME26"/>
<dbReference type="HOGENOM" id="CLU_2959723_0_0_6"/>
<proteinExistence type="predicted"/>
<dbReference type="KEGG" id="vvy:VVA0858"/>
<name>Q7ME26_VIBVY</name>
<dbReference type="EMBL" id="BA000038">
    <property type="protein sequence ID" value="BAC96884.1"/>
    <property type="molecule type" value="Genomic_DNA"/>
</dbReference>
<protein>
    <submittedName>
        <fullName evidence="2">Uncharacterized protein</fullName>
    </submittedName>
</protein>
<evidence type="ECO:0000256" key="1">
    <source>
        <dbReference type="SAM" id="MobiDB-lite"/>
    </source>
</evidence>
<organism evidence="2 3">
    <name type="scientific">Vibrio vulnificus (strain YJ016)</name>
    <dbReference type="NCBI Taxonomy" id="196600"/>
    <lineage>
        <taxon>Bacteria</taxon>
        <taxon>Pseudomonadati</taxon>
        <taxon>Pseudomonadota</taxon>
        <taxon>Gammaproteobacteria</taxon>
        <taxon>Vibrionales</taxon>
        <taxon>Vibrionaceae</taxon>
        <taxon>Vibrio</taxon>
    </lineage>
</organism>
<sequence length="59" mass="6661">MRNLSMKTKAIDSPNMSERPEEGVCSLCCYEDLCGIIPTEPCLASERDDGRDVYFVEIE</sequence>
<accession>Q7ME26</accession>